<organism evidence="10">
    <name type="scientific">marine metagenome</name>
    <dbReference type="NCBI Taxonomy" id="408172"/>
    <lineage>
        <taxon>unclassified sequences</taxon>
        <taxon>metagenomes</taxon>
        <taxon>ecological metagenomes</taxon>
    </lineage>
</organism>
<feature type="domain" description="CN hydrolase" evidence="9">
    <location>
        <begin position="133"/>
        <end position="375"/>
    </location>
</feature>
<feature type="transmembrane region" description="Helical" evidence="8">
    <location>
        <begin position="28"/>
        <end position="48"/>
    </location>
</feature>
<keyword evidence="7" id="KW-0012">Acyltransferase</keyword>
<dbReference type="InterPro" id="IPR004563">
    <property type="entry name" value="Apolipo_AcylTrfase"/>
</dbReference>
<dbReference type="AlphaFoldDB" id="A0A381NH97"/>
<dbReference type="HAMAP" id="MF_01148">
    <property type="entry name" value="Lnt"/>
    <property type="match status" value="1"/>
</dbReference>
<feature type="transmembrane region" description="Helical" evidence="8">
    <location>
        <begin position="6"/>
        <end position="21"/>
    </location>
</feature>
<dbReference type="PANTHER" id="PTHR38686">
    <property type="entry name" value="APOLIPOPROTEIN N-ACYLTRANSFERASE"/>
    <property type="match status" value="1"/>
</dbReference>
<dbReference type="EMBL" id="UINC01000347">
    <property type="protein sequence ID" value="SUZ53759.1"/>
    <property type="molecule type" value="Genomic_DNA"/>
</dbReference>
<evidence type="ECO:0000256" key="7">
    <source>
        <dbReference type="ARBA" id="ARBA00023315"/>
    </source>
</evidence>
<evidence type="ECO:0000256" key="6">
    <source>
        <dbReference type="ARBA" id="ARBA00023136"/>
    </source>
</evidence>
<dbReference type="Gene3D" id="3.60.110.10">
    <property type="entry name" value="Carbon-nitrogen hydrolase"/>
    <property type="match status" value="1"/>
</dbReference>
<dbReference type="Pfam" id="PF20154">
    <property type="entry name" value="LNT_N"/>
    <property type="match status" value="1"/>
</dbReference>
<dbReference type="PANTHER" id="PTHR38686:SF1">
    <property type="entry name" value="APOLIPOPROTEIN N-ACYLTRANSFERASE"/>
    <property type="match status" value="1"/>
</dbReference>
<dbReference type="PROSITE" id="PS50263">
    <property type="entry name" value="CN_HYDROLASE"/>
    <property type="match status" value="1"/>
</dbReference>
<gene>
    <name evidence="10" type="ORF">METZ01_LOCUS6613</name>
</gene>
<evidence type="ECO:0000256" key="8">
    <source>
        <dbReference type="SAM" id="Phobius"/>
    </source>
</evidence>
<proteinExistence type="inferred from homology"/>
<keyword evidence="5 8" id="KW-1133">Transmembrane helix</keyword>
<evidence type="ECO:0000256" key="3">
    <source>
        <dbReference type="ARBA" id="ARBA00022679"/>
    </source>
</evidence>
<name>A0A381NH97_9ZZZZ</name>
<keyword evidence="4 8" id="KW-0812">Transmembrane</keyword>
<keyword evidence="2" id="KW-1003">Cell membrane</keyword>
<evidence type="ECO:0000256" key="4">
    <source>
        <dbReference type="ARBA" id="ARBA00022692"/>
    </source>
</evidence>
<dbReference type="Pfam" id="PF00795">
    <property type="entry name" value="CN_hydrolase"/>
    <property type="match status" value="1"/>
</dbReference>
<evidence type="ECO:0000256" key="5">
    <source>
        <dbReference type="ARBA" id="ARBA00022989"/>
    </source>
</evidence>
<evidence type="ECO:0000259" key="9">
    <source>
        <dbReference type="PROSITE" id="PS50263"/>
    </source>
</evidence>
<feature type="transmembrane region" description="Helical" evidence="8">
    <location>
        <begin position="99"/>
        <end position="118"/>
    </location>
</feature>
<accession>A0A381NH97</accession>
<dbReference type="InterPro" id="IPR003010">
    <property type="entry name" value="C-N_Hydrolase"/>
</dbReference>
<evidence type="ECO:0000256" key="1">
    <source>
        <dbReference type="ARBA" id="ARBA00004651"/>
    </source>
</evidence>
<dbReference type="GO" id="GO:0016410">
    <property type="term" value="F:N-acyltransferase activity"/>
    <property type="evidence" value="ECO:0007669"/>
    <property type="project" value="InterPro"/>
</dbReference>
<sequence length="410" mass="47002">MYLSIYWSFAGLIFSIIPTYQRRSIGNFLFPFLIVTIEWFRSIGPLGFPWANIALTQSKYIYILQVLEITGTYGISFIVISINVIIYNALNKKTFIKDGFIPVIILLIGISLVGWARIKSLNETQKEINAVIVQPNIDPNIKWHEKKKIISFMDSLHHEAAGLNPDIIVFPETALPSYLTRDYKTRNMLQETVNEYNIPLLTGTIDVVIENNNKNYYNSAMWLTPNSDFKIYSKIHLVPFAEYDLFPEIFHPLTWLNINIDRGKFKSGKEYKIFKCNNISFSDIICYESSIPRIVREFVAKGSELLIIQANDGWLGNSYGPHQHFELARLRAIENRIPVLRSANTGISGIIKPDGTVQRKVGLNKKLIFKEKIKIIKSGSIYTKYGDIFALVCFFITSLISAISCKKRFI</sequence>
<dbReference type="InterPro" id="IPR045378">
    <property type="entry name" value="LNT_N"/>
</dbReference>
<dbReference type="SUPFAM" id="SSF56317">
    <property type="entry name" value="Carbon-nitrogen hydrolase"/>
    <property type="match status" value="1"/>
</dbReference>
<protein>
    <recommendedName>
        <fullName evidence="9">CN hydrolase domain-containing protein</fullName>
    </recommendedName>
</protein>
<comment type="subcellular location">
    <subcellularLocation>
        <location evidence="1">Cell membrane</location>
        <topology evidence="1">Multi-pass membrane protein</topology>
    </subcellularLocation>
</comment>
<evidence type="ECO:0000256" key="2">
    <source>
        <dbReference type="ARBA" id="ARBA00022475"/>
    </source>
</evidence>
<keyword evidence="6 8" id="KW-0472">Membrane</keyword>
<dbReference type="InterPro" id="IPR036526">
    <property type="entry name" value="C-N_Hydrolase_sf"/>
</dbReference>
<keyword evidence="3" id="KW-0808">Transferase</keyword>
<dbReference type="GO" id="GO:0042158">
    <property type="term" value="P:lipoprotein biosynthetic process"/>
    <property type="evidence" value="ECO:0007669"/>
    <property type="project" value="InterPro"/>
</dbReference>
<feature type="transmembrane region" description="Helical" evidence="8">
    <location>
        <begin position="388"/>
        <end position="405"/>
    </location>
</feature>
<reference evidence="10" key="1">
    <citation type="submission" date="2018-05" db="EMBL/GenBank/DDBJ databases">
        <authorList>
            <person name="Lanie J.A."/>
            <person name="Ng W.-L."/>
            <person name="Kazmierczak K.M."/>
            <person name="Andrzejewski T.M."/>
            <person name="Davidsen T.M."/>
            <person name="Wayne K.J."/>
            <person name="Tettelin H."/>
            <person name="Glass J.I."/>
            <person name="Rusch D."/>
            <person name="Podicherti R."/>
            <person name="Tsui H.-C.T."/>
            <person name="Winkler M.E."/>
        </authorList>
    </citation>
    <scope>NUCLEOTIDE SEQUENCE</scope>
</reference>
<evidence type="ECO:0000313" key="10">
    <source>
        <dbReference type="EMBL" id="SUZ53759.1"/>
    </source>
</evidence>
<dbReference type="GO" id="GO:0005886">
    <property type="term" value="C:plasma membrane"/>
    <property type="evidence" value="ECO:0007669"/>
    <property type="project" value="UniProtKB-SubCell"/>
</dbReference>
<feature type="transmembrane region" description="Helical" evidence="8">
    <location>
        <begin position="60"/>
        <end position="87"/>
    </location>
</feature>
<dbReference type="CDD" id="cd07571">
    <property type="entry name" value="ALP_N-acyl_transferase"/>
    <property type="match status" value="1"/>
</dbReference>
<dbReference type="NCBIfam" id="TIGR00546">
    <property type="entry name" value="lnt"/>
    <property type="match status" value="1"/>
</dbReference>